<accession>A0A3P8VGD0</accession>
<dbReference type="Ensembl" id="ENSCSET00000014533.1">
    <property type="protein sequence ID" value="ENSCSEP00000014363.1"/>
    <property type="gene ID" value="ENSCSEG00000009245.1"/>
</dbReference>
<dbReference type="STRING" id="244447.ENSCSEP00000014363"/>
<dbReference type="Pfam" id="PF13870">
    <property type="entry name" value="CCDC113_CCDC96_CC"/>
    <property type="match status" value="1"/>
</dbReference>
<keyword evidence="3 7" id="KW-0175">Coiled coil</keyword>
<reference evidence="10" key="2">
    <citation type="submission" date="2025-08" db="UniProtKB">
        <authorList>
            <consortium name="Ensembl"/>
        </authorList>
    </citation>
    <scope>IDENTIFICATION</scope>
</reference>
<dbReference type="InterPro" id="IPR025254">
    <property type="entry name" value="CCDC113/CCDC96_CC"/>
</dbReference>
<evidence type="ECO:0000259" key="9">
    <source>
        <dbReference type="Pfam" id="PF13870"/>
    </source>
</evidence>
<reference evidence="10 11" key="1">
    <citation type="journal article" date="2014" name="Nat. Genet.">
        <title>Whole-genome sequence of a flatfish provides insights into ZW sex chromosome evolution and adaptation to a benthic lifestyle.</title>
        <authorList>
            <person name="Chen S."/>
            <person name="Zhang G."/>
            <person name="Shao C."/>
            <person name="Huang Q."/>
            <person name="Liu G."/>
            <person name="Zhang P."/>
            <person name="Song W."/>
            <person name="An N."/>
            <person name="Chalopin D."/>
            <person name="Volff J.N."/>
            <person name="Hong Y."/>
            <person name="Li Q."/>
            <person name="Sha Z."/>
            <person name="Zhou H."/>
            <person name="Xie M."/>
            <person name="Yu Q."/>
            <person name="Liu Y."/>
            <person name="Xiang H."/>
            <person name="Wang N."/>
            <person name="Wu K."/>
            <person name="Yang C."/>
            <person name="Zhou Q."/>
            <person name="Liao X."/>
            <person name="Yang L."/>
            <person name="Hu Q."/>
            <person name="Zhang J."/>
            <person name="Meng L."/>
            <person name="Jin L."/>
            <person name="Tian Y."/>
            <person name="Lian J."/>
            <person name="Yang J."/>
            <person name="Miao G."/>
            <person name="Liu S."/>
            <person name="Liang Z."/>
            <person name="Yan F."/>
            <person name="Li Y."/>
            <person name="Sun B."/>
            <person name="Zhang H."/>
            <person name="Zhang J."/>
            <person name="Zhu Y."/>
            <person name="Du M."/>
            <person name="Zhao Y."/>
            <person name="Schartl M."/>
            <person name="Tang Q."/>
            <person name="Wang J."/>
        </authorList>
    </citation>
    <scope>NUCLEOTIDE SEQUENCE</scope>
</reference>
<keyword evidence="11" id="KW-1185">Reference proteome</keyword>
<evidence type="ECO:0000256" key="5">
    <source>
        <dbReference type="ARBA" id="ARBA00044506"/>
    </source>
</evidence>
<dbReference type="CTD" id="29070"/>
<evidence type="ECO:0000256" key="6">
    <source>
        <dbReference type="ARBA" id="ARBA00044798"/>
    </source>
</evidence>
<dbReference type="FunCoup" id="A0A3P8VGD0">
    <property type="interactions" value="59"/>
</dbReference>
<name>A0A3P8VGD0_CYNSE</name>
<feature type="coiled-coil region" evidence="7">
    <location>
        <begin position="270"/>
        <end position="304"/>
    </location>
</feature>
<comment type="subcellular location">
    <subcellularLocation>
        <location evidence="1">Cell projection</location>
        <location evidence="1">Cilium</location>
    </subcellularLocation>
</comment>
<feature type="region of interest" description="Disordered" evidence="8">
    <location>
        <begin position="56"/>
        <end position="78"/>
    </location>
</feature>
<evidence type="ECO:0000256" key="2">
    <source>
        <dbReference type="ARBA" id="ARBA00022794"/>
    </source>
</evidence>
<reference evidence="10" key="3">
    <citation type="submission" date="2025-09" db="UniProtKB">
        <authorList>
            <consortium name="Ensembl"/>
        </authorList>
    </citation>
    <scope>IDENTIFICATION</scope>
</reference>
<evidence type="ECO:0000256" key="7">
    <source>
        <dbReference type="SAM" id="Coils"/>
    </source>
</evidence>
<evidence type="ECO:0000256" key="1">
    <source>
        <dbReference type="ARBA" id="ARBA00004138"/>
    </source>
</evidence>
<dbReference type="PANTHER" id="PTHR15654">
    <property type="entry name" value="COILED-COIL DOMAIN-CONTAINING PROTEIN 113-RELATED"/>
    <property type="match status" value="1"/>
</dbReference>
<dbReference type="OMA" id="MFESFIC"/>
<dbReference type="AlphaFoldDB" id="A0A3P8VGD0"/>
<evidence type="ECO:0000256" key="8">
    <source>
        <dbReference type="SAM" id="MobiDB-lite"/>
    </source>
</evidence>
<dbReference type="RefSeq" id="XP_008310630.2">
    <property type="nucleotide sequence ID" value="XM_008312408.3"/>
</dbReference>
<dbReference type="InParanoid" id="A0A3P8VGD0"/>
<feature type="region of interest" description="Disordered" evidence="8">
    <location>
        <begin position="350"/>
        <end position="379"/>
    </location>
</feature>
<keyword evidence="2" id="KW-0970">Cilium biogenesis/degradation</keyword>
<dbReference type="GeneID" id="103380428"/>
<sequence>MELEVMQEKHQTFLDKDEKQLVFKQVQDLRSSIDTLQVENDLFESFISRLEPLDLVSQTGEEGPGPGPGPAGGSQLENIGFGWRRRSRNSISDRLKQLSFEQKLYVVNKEGTETQHDHENLKHRYERMQDNYKASLKESELRLAEIRRAKKEFESRVVKPVKENRLEVKEPEKVLQFIADKLKITQLGKLNLMIQALKMQERKIQQQLHRQKELGKSDYEEIFPEYSERRTEKSRDELQVSNLKVQRVLSSHKEKLQSVTEMSAELSSDITNRKQMLLKIEEEIQHVQEECLMAEALNQQLQRQMAEYQVPGVNDYMEAKDKKKKLQQSVHTWGRKVGVAEMTLKRNSKQRVALTPANSAAVGPRSDGDISPVRLPYLQ</sequence>
<proteinExistence type="inferred from homology"/>
<protein>
    <recommendedName>
        <fullName evidence="6">Cilia- and flagella-associated protein 263</fullName>
    </recommendedName>
</protein>
<dbReference type="GO" id="GO:0060271">
    <property type="term" value="P:cilium assembly"/>
    <property type="evidence" value="ECO:0007669"/>
    <property type="project" value="TreeGrafter"/>
</dbReference>
<organism evidence="10 11">
    <name type="scientific">Cynoglossus semilaevis</name>
    <name type="common">Tongue sole</name>
    <dbReference type="NCBI Taxonomy" id="244447"/>
    <lineage>
        <taxon>Eukaryota</taxon>
        <taxon>Metazoa</taxon>
        <taxon>Chordata</taxon>
        <taxon>Craniata</taxon>
        <taxon>Vertebrata</taxon>
        <taxon>Euteleostomi</taxon>
        <taxon>Actinopterygii</taxon>
        <taxon>Neopterygii</taxon>
        <taxon>Teleostei</taxon>
        <taxon>Neoteleostei</taxon>
        <taxon>Acanthomorphata</taxon>
        <taxon>Carangaria</taxon>
        <taxon>Pleuronectiformes</taxon>
        <taxon>Pleuronectoidei</taxon>
        <taxon>Cynoglossidae</taxon>
        <taxon>Cynoglossinae</taxon>
        <taxon>Cynoglossus</taxon>
    </lineage>
</organism>
<evidence type="ECO:0000256" key="3">
    <source>
        <dbReference type="ARBA" id="ARBA00023054"/>
    </source>
</evidence>
<dbReference type="KEGG" id="csem:103380428"/>
<dbReference type="GO" id="GO:0005930">
    <property type="term" value="C:axoneme"/>
    <property type="evidence" value="ECO:0007669"/>
    <property type="project" value="TreeGrafter"/>
</dbReference>
<dbReference type="GeneTree" id="ENSGT00940000154521"/>
<feature type="domain" description="CCDC113/CCDC96 coiled-coil" evidence="9">
    <location>
        <begin position="185"/>
        <end position="345"/>
    </location>
</feature>
<dbReference type="PANTHER" id="PTHR15654:SF2">
    <property type="entry name" value="COILED-COIL DOMAIN-CONTAINING PROTEIN 113"/>
    <property type="match status" value="1"/>
</dbReference>
<keyword evidence="4" id="KW-0966">Cell projection</keyword>
<evidence type="ECO:0000313" key="10">
    <source>
        <dbReference type="Ensembl" id="ENSCSEP00000014363.1"/>
    </source>
</evidence>
<dbReference type="Proteomes" id="UP000265120">
    <property type="component" value="Chromosome 6"/>
</dbReference>
<feature type="coiled-coil region" evidence="7">
    <location>
        <begin position="118"/>
        <end position="156"/>
    </location>
</feature>
<evidence type="ECO:0000313" key="11">
    <source>
        <dbReference type="Proteomes" id="UP000265120"/>
    </source>
</evidence>
<comment type="similarity">
    <text evidence="5">Belongs to the CFAP263 family.</text>
</comment>
<dbReference type="GO" id="GO:0036064">
    <property type="term" value="C:ciliary basal body"/>
    <property type="evidence" value="ECO:0007669"/>
    <property type="project" value="TreeGrafter"/>
</dbReference>
<dbReference type="OrthoDB" id="10259713at2759"/>
<dbReference type="InterPro" id="IPR051885">
    <property type="entry name" value="CC_CF"/>
</dbReference>
<evidence type="ECO:0000256" key="4">
    <source>
        <dbReference type="ARBA" id="ARBA00023273"/>
    </source>
</evidence>